<name>V4M6Z3_EUTSA</name>
<feature type="non-terminal residue" evidence="2">
    <location>
        <position position="1"/>
    </location>
</feature>
<sequence length="197" mass="22344">KKDGHRKIKRAVEEEDSISSLPDVILQHILCFIPTKFAIRTSLLSKRWRHVWCDIPRISLDADICPGRCQPLGRPKTTADSINETLTRYTAPKTKDFYLKSTMKKNIPHINTWIKGAMSRNTIPGSFYISSSVKQLTLAFYFANVIPRCSVSWTSLKKLSLRSCKLPDESLAKILSGCPILEKLDIISLRILPTWGS</sequence>
<dbReference type="CDD" id="cd22160">
    <property type="entry name" value="F-box_AtFBL13-like"/>
    <property type="match status" value="1"/>
</dbReference>
<dbReference type="InterPro" id="IPR055411">
    <property type="entry name" value="LRR_FXL15/At3g58940/PEG3-like"/>
</dbReference>
<dbReference type="Gene3D" id="3.80.10.10">
    <property type="entry name" value="Ribonuclease Inhibitor"/>
    <property type="match status" value="1"/>
</dbReference>
<feature type="domain" description="F-box" evidence="1">
    <location>
        <begin position="15"/>
        <end position="51"/>
    </location>
</feature>
<dbReference type="PANTHER" id="PTHR32153">
    <property type="entry name" value="OJ000223_09.16 PROTEIN"/>
    <property type="match status" value="1"/>
</dbReference>
<dbReference type="SUPFAM" id="SSF81383">
    <property type="entry name" value="F-box domain"/>
    <property type="match status" value="1"/>
</dbReference>
<dbReference type="Pfam" id="PF00646">
    <property type="entry name" value="F-box"/>
    <property type="match status" value="1"/>
</dbReference>
<dbReference type="InterPro" id="IPR036047">
    <property type="entry name" value="F-box-like_dom_sf"/>
</dbReference>
<dbReference type="STRING" id="72664.V4M6Z3"/>
<dbReference type="InterPro" id="IPR001810">
    <property type="entry name" value="F-box_dom"/>
</dbReference>
<evidence type="ECO:0000259" key="1">
    <source>
        <dbReference type="PROSITE" id="PS50181"/>
    </source>
</evidence>
<dbReference type="Proteomes" id="UP000030689">
    <property type="component" value="Unassembled WGS sequence"/>
</dbReference>
<dbReference type="InterPro" id="IPR044997">
    <property type="entry name" value="F-box_plant"/>
</dbReference>
<evidence type="ECO:0000313" key="2">
    <source>
        <dbReference type="EMBL" id="ESQ48098.1"/>
    </source>
</evidence>
<keyword evidence="3" id="KW-1185">Reference proteome</keyword>
<dbReference type="Pfam" id="PF24758">
    <property type="entry name" value="LRR_At5g56370"/>
    <property type="match status" value="1"/>
</dbReference>
<dbReference type="PROSITE" id="PS50181">
    <property type="entry name" value="FBOX"/>
    <property type="match status" value="1"/>
</dbReference>
<organism evidence="2 3">
    <name type="scientific">Eutrema salsugineum</name>
    <name type="common">Saltwater cress</name>
    <name type="synonym">Sisymbrium salsugineum</name>
    <dbReference type="NCBI Taxonomy" id="72664"/>
    <lineage>
        <taxon>Eukaryota</taxon>
        <taxon>Viridiplantae</taxon>
        <taxon>Streptophyta</taxon>
        <taxon>Embryophyta</taxon>
        <taxon>Tracheophyta</taxon>
        <taxon>Spermatophyta</taxon>
        <taxon>Magnoliopsida</taxon>
        <taxon>eudicotyledons</taxon>
        <taxon>Gunneridae</taxon>
        <taxon>Pentapetalae</taxon>
        <taxon>rosids</taxon>
        <taxon>malvids</taxon>
        <taxon>Brassicales</taxon>
        <taxon>Brassicaceae</taxon>
        <taxon>Eutremeae</taxon>
        <taxon>Eutrema</taxon>
    </lineage>
</organism>
<dbReference type="KEGG" id="eus:EUTSA_v10022252mg"/>
<dbReference type="InterPro" id="IPR032675">
    <property type="entry name" value="LRR_dom_sf"/>
</dbReference>
<evidence type="ECO:0000313" key="3">
    <source>
        <dbReference type="Proteomes" id="UP000030689"/>
    </source>
</evidence>
<gene>
    <name evidence="2" type="ORF">EUTSA_v10022252mg</name>
</gene>
<dbReference type="OMA" id="PHINTWI"/>
<dbReference type="Gene3D" id="1.20.1280.50">
    <property type="match status" value="1"/>
</dbReference>
<protein>
    <recommendedName>
        <fullName evidence="1">F-box domain-containing protein</fullName>
    </recommendedName>
</protein>
<reference evidence="2 3" key="1">
    <citation type="journal article" date="2013" name="Front. Plant Sci.">
        <title>The Reference Genome of the Halophytic Plant Eutrema salsugineum.</title>
        <authorList>
            <person name="Yang R."/>
            <person name="Jarvis D.E."/>
            <person name="Chen H."/>
            <person name="Beilstein M.A."/>
            <person name="Grimwood J."/>
            <person name="Jenkins J."/>
            <person name="Shu S."/>
            <person name="Prochnik S."/>
            <person name="Xin M."/>
            <person name="Ma C."/>
            <person name="Schmutz J."/>
            <person name="Wing R.A."/>
            <person name="Mitchell-Olds T."/>
            <person name="Schumaker K.S."/>
            <person name="Wang X."/>
        </authorList>
    </citation>
    <scope>NUCLEOTIDE SEQUENCE [LARGE SCALE GENOMIC DNA]</scope>
</reference>
<dbReference type="SUPFAM" id="SSF52047">
    <property type="entry name" value="RNI-like"/>
    <property type="match status" value="1"/>
</dbReference>
<dbReference type="EMBL" id="KI517408">
    <property type="protein sequence ID" value="ESQ48098.1"/>
    <property type="molecule type" value="Genomic_DNA"/>
</dbReference>
<accession>V4M6Z3</accession>
<dbReference type="Gramene" id="ESQ48098">
    <property type="protein sequence ID" value="ESQ48098"/>
    <property type="gene ID" value="EUTSA_v10022252mg"/>
</dbReference>
<dbReference type="AlphaFoldDB" id="V4M6Z3"/>
<proteinExistence type="predicted"/>
<dbReference type="InterPro" id="IPR053781">
    <property type="entry name" value="F-box_AtFBL13-like"/>
</dbReference>